<dbReference type="SMART" id="SM00260">
    <property type="entry name" value="CheW"/>
    <property type="match status" value="1"/>
</dbReference>
<dbReference type="InterPro" id="IPR036061">
    <property type="entry name" value="CheW-like_dom_sf"/>
</dbReference>
<sequence>MNSLTQTSREAQFVTLGIEREIYAVPVEAVVEILDMRPVFRIPETPPYLVGLIDVRGRGVPVIDLRLKLGLSPGIPSEHTRILVLHVPINGRDIALGLMADRVFEVLPLDLSQLETPPDIGVSWRSDYIRGVGRRGDGFVIVFDLATLFTADEASVIGRKAVPDLAASASAQPLPAAATL</sequence>
<organism evidence="2 3">
    <name type="scientific">Nitrospirillum amazonense</name>
    <dbReference type="NCBI Taxonomy" id="28077"/>
    <lineage>
        <taxon>Bacteria</taxon>
        <taxon>Pseudomonadati</taxon>
        <taxon>Pseudomonadota</taxon>
        <taxon>Alphaproteobacteria</taxon>
        <taxon>Rhodospirillales</taxon>
        <taxon>Azospirillaceae</taxon>
        <taxon>Nitrospirillum</taxon>
    </lineage>
</organism>
<dbReference type="Proteomes" id="UP000320516">
    <property type="component" value="Unassembled WGS sequence"/>
</dbReference>
<dbReference type="GO" id="GO:0006935">
    <property type="term" value="P:chemotaxis"/>
    <property type="evidence" value="ECO:0007669"/>
    <property type="project" value="InterPro"/>
</dbReference>
<accession>A0A560JMJ1</accession>
<dbReference type="InterPro" id="IPR002545">
    <property type="entry name" value="CheW-lke_dom"/>
</dbReference>
<dbReference type="PANTHER" id="PTHR22617">
    <property type="entry name" value="CHEMOTAXIS SENSOR HISTIDINE KINASE-RELATED"/>
    <property type="match status" value="1"/>
</dbReference>
<dbReference type="RefSeq" id="WP_145612226.1">
    <property type="nucleotide sequence ID" value="NZ_VITV01000007.1"/>
</dbReference>
<gene>
    <name evidence="2" type="ORF">FBZ87_10758</name>
</gene>
<dbReference type="Gene3D" id="2.40.50.180">
    <property type="entry name" value="CheA-289, Domain 4"/>
    <property type="match status" value="1"/>
</dbReference>
<proteinExistence type="predicted"/>
<comment type="caution">
    <text evidence="2">The sequence shown here is derived from an EMBL/GenBank/DDBJ whole genome shotgun (WGS) entry which is preliminary data.</text>
</comment>
<dbReference type="InterPro" id="IPR039315">
    <property type="entry name" value="CheW"/>
</dbReference>
<evidence type="ECO:0000313" key="3">
    <source>
        <dbReference type="Proteomes" id="UP000320516"/>
    </source>
</evidence>
<name>A0A560JMJ1_9PROT</name>
<dbReference type="EMBL" id="VITV01000007">
    <property type="protein sequence ID" value="TWB70674.1"/>
    <property type="molecule type" value="Genomic_DNA"/>
</dbReference>
<evidence type="ECO:0000313" key="2">
    <source>
        <dbReference type="EMBL" id="TWB70674.1"/>
    </source>
</evidence>
<dbReference type="PROSITE" id="PS50851">
    <property type="entry name" value="CHEW"/>
    <property type="match status" value="1"/>
</dbReference>
<dbReference type="Pfam" id="PF01584">
    <property type="entry name" value="CheW"/>
    <property type="match status" value="1"/>
</dbReference>
<evidence type="ECO:0000259" key="1">
    <source>
        <dbReference type="PROSITE" id="PS50851"/>
    </source>
</evidence>
<dbReference type="PANTHER" id="PTHR22617:SF23">
    <property type="entry name" value="CHEMOTAXIS PROTEIN CHEW"/>
    <property type="match status" value="1"/>
</dbReference>
<dbReference type="AlphaFoldDB" id="A0A560JMJ1"/>
<dbReference type="GO" id="GO:0007165">
    <property type="term" value="P:signal transduction"/>
    <property type="evidence" value="ECO:0007669"/>
    <property type="project" value="InterPro"/>
</dbReference>
<feature type="domain" description="CheW-like" evidence="1">
    <location>
        <begin position="10"/>
        <end position="154"/>
    </location>
</feature>
<dbReference type="SUPFAM" id="SSF50341">
    <property type="entry name" value="CheW-like"/>
    <property type="match status" value="1"/>
</dbReference>
<dbReference type="Gene3D" id="2.30.30.40">
    <property type="entry name" value="SH3 Domains"/>
    <property type="match status" value="1"/>
</dbReference>
<reference evidence="2 3" key="1">
    <citation type="submission" date="2019-06" db="EMBL/GenBank/DDBJ databases">
        <title>Genomic Encyclopedia of Type Strains, Phase IV (KMG-V): Genome sequencing to study the core and pangenomes of soil and plant-associated prokaryotes.</title>
        <authorList>
            <person name="Whitman W."/>
        </authorList>
    </citation>
    <scope>NUCLEOTIDE SEQUENCE [LARGE SCALE GENOMIC DNA]</scope>
    <source>
        <strain evidence="2 3">BR 12005</strain>
    </source>
</reference>
<dbReference type="GO" id="GO:0005829">
    <property type="term" value="C:cytosol"/>
    <property type="evidence" value="ECO:0007669"/>
    <property type="project" value="TreeGrafter"/>
</dbReference>
<dbReference type="CDD" id="cd00732">
    <property type="entry name" value="CheW"/>
    <property type="match status" value="1"/>
</dbReference>
<protein>
    <submittedName>
        <fullName evidence="2">Purine-binding chemotaxis protein CheW</fullName>
    </submittedName>
</protein>